<comment type="similarity">
    <text evidence="4 14">Belongs to the diacylglycerol acyltransferase family.</text>
</comment>
<keyword evidence="5" id="KW-0444">Lipid biosynthesis</keyword>
<keyword evidence="10 14" id="KW-1133">Transmembrane helix</keyword>
<dbReference type="PANTHER" id="PTHR12317:SF0">
    <property type="entry name" value="ACYLTRANSFERASE"/>
    <property type="match status" value="1"/>
</dbReference>
<dbReference type="Pfam" id="PF03982">
    <property type="entry name" value="DAGAT"/>
    <property type="match status" value="1"/>
</dbReference>
<evidence type="ECO:0000256" key="2">
    <source>
        <dbReference type="ARBA" id="ARBA00004771"/>
    </source>
</evidence>
<comment type="subcellular location">
    <subcellularLocation>
        <location evidence="1 14">Endoplasmic reticulum membrane</location>
        <topology evidence="1 14">Multi-pass membrane protein</topology>
    </subcellularLocation>
</comment>
<evidence type="ECO:0000313" key="16">
    <source>
        <dbReference type="Proteomes" id="UP000654075"/>
    </source>
</evidence>
<keyword evidence="8" id="KW-0319">Glycerol metabolism</keyword>
<evidence type="ECO:0000256" key="11">
    <source>
        <dbReference type="ARBA" id="ARBA00023098"/>
    </source>
</evidence>
<dbReference type="OMA" id="RMWIAGH"/>
<keyword evidence="6 14" id="KW-0808">Transferase</keyword>
<dbReference type="GO" id="GO:0019432">
    <property type="term" value="P:triglyceride biosynthetic process"/>
    <property type="evidence" value="ECO:0007669"/>
    <property type="project" value="TreeGrafter"/>
</dbReference>
<evidence type="ECO:0000256" key="6">
    <source>
        <dbReference type="ARBA" id="ARBA00022679"/>
    </source>
</evidence>
<evidence type="ECO:0000256" key="9">
    <source>
        <dbReference type="ARBA" id="ARBA00022824"/>
    </source>
</evidence>
<keyword evidence="12 14" id="KW-0472">Membrane</keyword>
<evidence type="ECO:0000256" key="10">
    <source>
        <dbReference type="ARBA" id="ARBA00022989"/>
    </source>
</evidence>
<evidence type="ECO:0000256" key="12">
    <source>
        <dbReference type="ARBA" id="ARBA00023136"/>
    </source>
</evidence>
<dbReference type="AlphaFoldDB" id="A0A813G167"/>
<proteinExistence type="inferred from homology"/>
<feature type="transmembrane region" description="Helical" evidence="14">
    <location>
        <begin position="164"/>
        <end position="183"/>
    </location>
</feature>
<evidence type="ECO:0000256" key="13">
    <source>
        <dbReference type="ARBA" id="ARBA00023315"/>
    </source>
</evidence>
<evidence type="ECO:0000256" key="3">
    <source>
        <dbReference type="ARBA" id="ARBA00005189"/>
    </source>
</evidence>
<keyword evidence="13" id="KW-0012">Acyltransferase</keyword>
<organism evidence="15 16">
    <name type="scientific">Polarella glacialis</name>
    <name type="common">Dinoflagellate</name>
    <dbReference type="NCBI Taxonomy" id="89957"/>
    <lineage>
        <taxon>Eukaryota</taxon>
        <taxon>Sar</taxon>
        <taxon>Alveolata</taxon>
        <taxon>Dinophyceae</taxon>
        <taxon>Suessiales</taxon>
        <taxon>Suessiaceae</taxon>
        <taxon>Polarella</taxon>
    </lineage>
</organism>
<dbReference type="GO" id="GO:0004144">
    <property type="term" value="F:diacylglycerol O-acyltransferase activity"/>
    <property type="evidence" value="ECO:0007669"/>
    <property type="project" value="TreeGrafter"/>
</dbReference>
<protein>
    <recommendedName>
        <fullName evidence="14">Acyltransferase</fullName>
        <ecNumber evidence="14">2.3.1.-</ecNumber>
    </recommendedName>
</protein>
<keyword evidence="16" id="KW-1185">Reference proteome</keyword>
<evidence type="ECO:0000256" key="4">
    <source>
        <dbReference type="ARBA" id="ARBA00005420"/>
    </source>
</evidence>
<dbReference type="Proteomes" id="UP000654075">
    <property type="component" value="Unassembled WGS sequence"/>
</dbReference>
<evidence type="ECO:0000256" key="1">
    <source>
        <dbReference type="ARBA" id="ARBA00004477"/>
    </source>
</evidence>
<evidence type="ECO:0000256" key="5">
    <source>
        <dbReference type="ARBA" id="ARBA00022516"/>
    </source>
</evidence>
<accession>A0A813G167</accession>
<keyword evidence="7 14" id="KW-0812">Transmembrane</keyword>
<evidence type="ECO:0000256" key="8">
    <source>
        <dbReference type="ARBA" id="ARBA00022798"/>
    </source>
</evidence>
<dbReference type="EMBL" id="CAJNNV010026605">
    <property type="protein sequence ID" value="CAE8618608.1"/>
    <property type="molecule type" value="Genomic_DNA"/>
</dbReference>
<evidence type="ECO:0000256" key="7">
    <source>
        <dbReference type="ARBA" id="ARBA00022692"/>
    </source>
</evidence>
<dbReference type="OrthoDB" id="264532at2759"/>
<feature type="transmembrane region" description="Helical" evidence="14">
    <location>
        <begin position="82"/>
        <end position="104"/>
    </location>
</feature>
<dbReference type="EC" id="2.3.1.-" evidence="14"/>
<keyword evidence="9 14" id="KW-0256">Endoplasmic reticulum</keyword>
<dbReference type="GO" id="GO:0006071">
    <property type="term" value="P:glycerol metabolic process"/>
    <property type="evidence" value="ECO:0007669"/>
    <property type="project" value="UniProtKB-KW"/>
</dbReference>
<dbReference type="InterPro" id="IPR007130">
    <property type="entry name" value="DAGAT"/>
</dbReference>
<evidence type="ECO:0000313" key="15">
    <source>
        <dbReference type="EMBL" id="CAE8618608.1"/>
    </source>
</evidence>
<evidence type="ECO:0000256" key="14">
    <source>
        <dbReference type="RuleBase" id="RU367023"/>
    </source>
</evidence>
<feature type="transmembrane region" description="Helical" evidence="14">
    <location>
        <begin position="362"/>
        <end position="383"/>
    </location>
</feature>
<keyword evidence="11" id="KW-0443">Lipid metabolism</keyword>
<gene>
    <name evidence="15" type="ORF">PGLA1383_LOCUS36220</name>
</gene>
<comment type="pathway">
    <text evidence="3">Lipid metabolism.</text>
</comment>
<sequence length="443" mass="49068">MLDLINFRRRSAKQALSTSSGEPSVIKVRMEIARIRRLALQVDRCGFGASQPLESSTASAQENGTGDLDALVARRRTDGRSFLKGLLAHLIFLPCWTLPPLLLFGGVLTAVAPLGSVLGAQVALACGLGMCTSLTVSPRNVPLRTALCALLALMAGLAKTRRGLLRSAAATSVVAWLTWTVTVESKFSKLPKLMNFIFDWAKDFYAMAELRGNLQDMHQGRSFFAFHPHGVLSIGWTINGMFNKDFMRHAGKVTWLVAPQLRNQDPIFRCLCDGYESDDRAIEGGDTQGFKKFMAEGGSVAFIPGGFRDLATHRFGKDCTVVQNRKGFVKYCLQFGYRLHPVYTFGESETYHTFAGLRKLRMWIAGHNVPMVLFFGFPLLPILPRPQSRLLTYVGPGIDLPHLPNPCQEDVDLWHGVYLQALSQLFTDKRAEAGFPEAELEIL</sequence>
<name>A0A813G167_POLGL</name>
<comment type="pathway">
    <text evidence="2">Glycerolipid metabolism; triacylglycerol biosynthesis.</text>
</comment>
<feature type="transmembrane region" description="Helical" evidence="14">
    <location>
        <begin position="110"/>
        <end position="129"/>
    </location>
</feature>
<comment type="caution">
    <text evidence="15">The sequence shown here is derived from an EMBL/GenBank/DDBJ whole genome shotgun (WGS) entry which is preliminary data.</text>
</comment>
<dbReference type="PANTHER" id="PTHR12317">
    <property type="entry name" value="DIACYLGLYCEROL O-ACYLTRANSFERASE"/>
    <property type="match status" value="1"/>
</dbReference>
<dbReference type="GO" id="GO:0005789">
    <property type="term" value="C:endoplasmic reticulum membrane"/>
    <property type="evidence" value="ECO:0007669"/>
    <property type="project" value="UniProtKB-SubCell"/>
</dbReference>
<reference evidence="15" key="1">
    <citation type="submission" date="2021-02" db="EMBL/GenBank/DDBJ databases">
        <authorList>
            <person name="Dougan E. K."/>
            <person name="Rhodes N."/>
            <person name="Thang M."/>
            <person name="Chan C."/>
        </authorList>
    </citation>
    <scope>NUCLEOTIDE SEQUENCE</scope>
</reference>